<organism evidence="9 10">
    <name type="scientific">Caulobacter vibrioides OR37</name>
    <dbReference type="NCBI Taxonomy" id="1292034"/>
    <lineage>
        <taxon>Bacteria</taxon>
        <taxon>Pseudomonadati</taxon>
        <taxon>Pseudomonadota</taxon>
        <taxon>Alphaproteobacteria</taxon>
        <taxon>Caulobacterales</taxon>
        <taxon>Caulobacteraceae</taxon>
        <taxon>Caulobacter</taxon>
    </lineage>
</organism>
<accession>R0EBV4</accession>
<dbReference type="EMBL" id="APMP01000039">
    <property type="protein sequence ID" value="ENZ79574.1"/>
    <property type="molecule type" value="Genomic_DNA"/>
</dbReference>
<keyword evidence="3" id="KW-0540">Nuclease</keyword>
<dbReference type="PATRIC" id="fig|1292034.3.peg.3911"/>
<dbReference type="PANTHER" id="PTHR30255:SF2">
    <property type="entry name" value="SINGLE-STRANDED-DNA-SPECIFIC EXONUCLEASE RECJ"/>
    <property type="match status" value="1"/>
</dbReference>
<evidence type="ECO:0000256" key="2">
    <source>
        <dbReference type="ARBA" id="ARBA00019841"/>
    </source>
</evidence>
<dbReference type="eggNOG" id="COG0608">
    <property type="taxonomic scope" value="Bacteria"/>
</dbReference>
<dbReference type="GO" id="GO:0006310">
    <property type="term" value="P:DNA recombination"/>
    <property type="evidence" value="ECO:0007669"/>
    <property type="project" value="InterPro"/>
</dbReference>
<evidence type="ECO:0000259" key="8">
    <source>
        <dbReference type="Pfam" id="PF17768"/>
    </source>
</evidence>
<evidence type="ECO:0000256" key="5">
    <source>
        <dbReference type="ARBA" id="ARBA00022839"/>
    </source>
</evidence>
<evidence type="ECO:0000259" key="7">
    <source>
        <dbReference type="Pfam" id="PF02272"/>
    </source>
</evidence>
<dbReference type="GO" id="GO:0008409">
    <property type="term" value="F:5'-3' exonuclease activity"/>
    <property type="evidence" value="ECO:0007669"/>
    <property type="project" value="InterPro"/>
</dbReference>
<dbReference type="InterPro" id="IPR001667">
    <property type="entry name" value="DDH_dom"/>
</dbReference>
<sequence precursor="true">MVRIRMTGYSAAMAADGAPNLSSPAFLGVERSLSGRVWRERPADLAVVRDIQQRHGLTEPLARALASRGVTLDQAEHYLRPTLKALFPDPSTFTDMDRAAEILIDALERGRPTMVFADYDVDGATSAALLVRWFRYMGVELPIYIPDRLTEGYGPSPAAFKTIREGGAELVVTLDCGAAAYDAIASAAENGLEVVVIDHHLMREDPPAAAAVVNPNRPGCRSGQGVLAAAGVTFVLLAALNREARGRGLFTEERPQPDLRQWLDLVALGEVCDVTQLVGFNRALTALGLRTMGAWANPGLKALFEVGKGSGEPSVFHAGFILGPRINAGGRIGRSDLGAKLLSTDDPLEAAALAEELDSLNTERKAVEAAVVEEAAAMLERGSNFNPDAPVIVVAGENWHPGVIGIVAGRLRERYRKPVVVIGIDRAANVGKGSGRSQPGVNLGRAIQAAFEAGLLMAGGGHAMAAGLSIRPDAIPEFRAFLEERLAGEMEAIGVEAVEIDALVQPRAANRALLDDFQRLAPFGPGNPEPIFALTEVRPERVSALKGGHVRLDLVGPTGDRIKAISWRSAETPLGQRLLAGGGALNVVGKLKPDDYMGRNGVQIEIEDAHDSRVWTD</sequence>
<dbReference type="InterPro" id="IPR051673">
    <property type="entry name" value="SSDNA_exonuclease_RecJ"/>
</dbReference>
<dbReference type="InterPro" id="IPR003156">
    <property type="entry name" value="DHHA1_dom"/>
</dbReference>
<evidence type="ECO:0000256" key="3">
    <source>
        <dbReference type="ARBA" id="ARBA00022722"/>
    </source>
</evidence>
<dbReference type="Gene3D" id="3.90.1640.30">
    <property type="match status" value="1"/>
</dbReference>
<gene>
    <name evidence="9" type="ORF">OR37_03943</name>
</gene>
<dbReference type="InterPro" id="IPR004610">
    <property type="entry name" value="RecJ"/>
</dbReference>
<dbReference type="PANTHER" id="PTHR30255">
    <property type="entry name" value="SINGLE-STRANDED-DNA-SPECIFIC EXONUCLEASE RECJ"/>
    <property type="match status" value="1"/>
</dbReference>
<proteinExistence type="inferred from homology"/>
<dbReference type="GO" id="GO:0006281">
    <property type="term" value="P:DNA repair"/>
    <property type="evidence" value="ECO:0007669"/>
    <property type="project" value="InterPro"/>
</dbReference>
<dbReference type="GO" id="GO:0003676">
    <property type="term" value="F:nucleic acid binding"/>
    <property type="evidence" value="ECO:0007669"/>
    <property type="project" value="InterPro"/>
</dbReference>
<name>R0EBV4_CAUVI</name>
<dbReference type="InterPro" id="IPR041122">
    <property type="entry name" value="RecJ_OB"/>
</dbReference>
<evidence type="ECO:0000313" key="10">
    <source>
        <dbReference type="Proteomes" id="UP000013063"/>
    </source>
</evidence>
<reference evidence="9 10" key="1">
    <citation type="journal article" date="2013" name="Genome Announc.">
        <title>Draft Genome Sequence for Caulobacter sp. Strain OR37, a Bacterium Tolerant to Heavy Metals.</title>
        <authorList>
            <person name="Utturkar S.M."/>
            <person name="Bollmann A."/>
            <person name="Brzoska R.M."/>
            <person name="Klingeman D.M."/>
            <person name="Epstein S.E."/>
            <person name="Palumbo A.V."/>
            <person name="Brown S.D."/>
        </authorList>
    </citation>
    <scope>NUCLEOTIDE SEQUENCE [LARGE SCALE GENOMIC DNA]</scope>
    <source>
        <strain evidence="9 10">OR37</strain>
    </source>
</reference>
<dbReference type="Proteomes" id="UP000013063">
    <property type="component" value="Unassembled WGS sequence"/>
</dbReference>
<evidence type="ECO:0000256" key="4">
    <source>
        <dbReference type="ARBA" id="ARBA00022801"/>
    </source>
</evidence>
<feature type="domain" description="RecJ OB" evidence="8">
    <location>
        <begin position="500"/>
        <end position="608"/>
    </location>
</feature>
<dbReference type="Pfam" id="PF17768">
    <property type="entry name" value="RecJ_OB"/>
    <property type="match status" value="1"/>
</dbReference>
<keyword evidence="4 9" id="KW-0378">Hydrolase</keyword>
<dbReference type="SUPFAM" id="SSF64182">
    <property type="entry name" value="DHH phosphoesterases"/>
    <property type="match status" value="1"/>
</dbReference>
<dbReference type="Pfam" id="PF02272">
    <property type="entry name" value="DHHA1"/>
    <property type="match status" value="1"/>
</dbReference>
<dbReference type="Pfam" id="PF01368">
    <property type="entry name" value="DHH"/>
    <property type="match status" value="1"/>
</dbReference>
<keyword evidence="5 9" id="KW-0269">Exonuclease</keyword>
<protein>
    <recommendedName>
        <fullName evidence="2">Single-stranded-DNA-specific exonuclease RecJ</fullName>
    </recommendedName>
</protein>
<dbReference type="AlphaFoldDB" id="R0EBV4"/>
<dbReference type="Gene3D" id="3.10.310.30">
    <property type="match status" value="1"/>
</dbReference>
<feature type="domain" description="DHHA1" evidence="7">
    <location>
        <begin position="390"/>
        <end position="487"/>
    </location>
</feature>
<comment type="similarity">
    <text evidence="1">Belongs to the RecJ family.</text>
</comment>
<dbReference type="STRING" id="1292034.OR37_03943"/>
<comment type="caution">
    <text evidence="9">The sequence shown here is derived from an EMBL/GenBank/DDBJ whole genome shotgun (WGS) entry which is preliminary data.</text>
</comment>
<dbReference type="InterPro" id="IPR038763">
    <property type="entry name" value="DHH_sf"/>
</dbReference>
<dbReference type="NCBIfam" id="TIGR00644">
    <property type="entry name" value="recJ"/>
    <property type="match status" value="1"/>
</dbReference>
<feature type="domain" description="DDH" evidence="6">
    <location>
        <begin position="114"/>
        <end position="269"/>
    </location>
</feature>
<evidence type="ECO:0000259" key="6">
    <source>
        <dbReference type="Pfam" id="PF01368"/>
    </source>
</evidence>
<keyword evidence="10" id="KW-1185">Reference proteome</keyword>
<evidence type="ECO:0000256" key="1">
    <source>
        <dbReference type="ARBA" id="ARBA00005915"/>
    </source>
</evidence>
<evidence type="ECO:0000313" key="9">
    <source>
        <dbReference type="EMBL" id="ENZ79574.1"/>
    </source>
</evidence>